<dbReference type="Proteomes" id="UP001281761">
    <property type="component" value="Unassembled WGS sequence"/>
</dbReference>
<dbReference type="EMBL" id="JARBJD010000141">
    <property type="protein sequence ID" value="KAK2950202.1"/>
    <property type="molecule type" value="Genomic_DNA"/>
</dbReference>
<keyword evidence="2" id="KW-1185">Reference proteome</keyword>
<reference evidence="1 2" key="1">
    <citation type="journal article" date="2022" name="bioRxiv">
        <title>Genomics of Preaxostyla Flagellates Illuminates Evolutionary Transitions and the Path Towards Mitochondrial Loss.</title>
        <authorList>
            <person name="Novak L.V.F."/>
            <person name="Treitli S.C."/>
            <person name="Pyrih J."/>
            <person name="Halakuc P."/>
            <person name="Pipaliya S.V."/>
            <person name="Vacek V."/>
            <person name="Brzon O."/>
            <person name="Soukal P."/>
            <person name="Eme L."/>
            <person name="Dacks J.B."/>
            <person name="Karnkowska A."/>
            <person name="Elias M."/>
            <person name="Hampl V."/>
        </authorList>
    </citation>
    <scope>NUCLEOTIDE SEQUENCE [LARGE SCALE GENOMIC DNA]</scope>
    <source>
        <strain evidence="1">NAU3</strain>
        <tissue evidence="1">Gut</tissue>
    </source>
</reference>
<comment type="caution">
    <text evidence="1">The sequence shown here is derived from an EMBL/GenBank/DDBJ whole genome shotgun (WGS) entry which is preliminary data.</text>
</comment>
<evidence type="ECO:0000313" key="1">
    <source>
        <dbReference type="EMBL" id="KAK2950202.1"/>
    </source>
</evidence>
<accession>A0ABQ9XHU2</accession>
<organism evidence="1 2">
    <name type="scientific">Blattamonas nauphoetae</name>
    <dbReference type="NCBI Taxonomy" id="2049346"/>
    <lineage>
        <taxon>Eukaryota</taxon>
        <taxon>Metamonada</taxon>
        <taxon>Preaxostyla</taxon>
        <taxon>Oxymonadida</taxon>
        <taxon>Blattamonas</taxon>
    </lineage>
</organism>
<proteinExistence type="predicted"/>
<evidence type="ECO:0000313" key="2">
    <source>
        <dbReference type="Proteomes" id="UP001281761"/>
    </source>
</evidence>
<gene>
    <name evidence="1" type="ORF">BLNAU_14888</name>
</gene>
<sequence length="221" mass="24672">MMSIVAGPVNWEDFWEIFNFKTKGRRMQDSLSPVDPDREPFLNFDSASELSPEDELAVYCSLVALVKADYPFDNVLQNRTVHFLRSLEPKPNTSHPPPRQMTNLVLSSVGSASAFFDGILTLLASPHSTVAAAALSCLSFIENDDDIWSILVKIKLSLKEWRKQGQEVVQSGKQILQALFLEGFEVTLEQKLLNDIDGDYGHNVVDDCLALIQSLGSNMPR</sequence>
<name>A0ABQ9XHU2_9EUKA</name>
<protein>
    <submittedName>
        <fullName evidence="1">Uncharacterized protein</fullName>
    </submittedName>
</protein>